<protein>
    <submittedName>
        <fullName evidence="2">Uncharacterized protein</fullName>
    </submittedName>
</protein>
<organism evidence="2 3">
    <name type="scientific">Tanacetum coccineum</name>
    <dbReference type="NCBI Taxonomy" id="301880"/>
    <lineage>
        <taxon>Eukaryota</taxon>
        <taxon>Viridiplantae</taxon>
        <taxon>Streptophyta</taxon>
        <taxon>Embryophyta</taxon>
        <taxon>Tracheophyta</taxon>
        <taxon>Spermatophyta</taxon>
        <taxon>Magnoliopsida</taxon>
        <taxon>eudicotyledons</taxon>
        <taxon>Gunneridae</taxon>
        <taxon>Pentapetalae</taxon>
        <taxon>asterids</taxon>
        <taxon>campanulids</taxon>
        <taxon>Asterales</taxon>
        <taxon>Asteraceae</taxon>
        <taxon>Asteroideae</taxon>
        <taxon>Anthemideae</taxon>
        <taxon>Anthemidinae</taxon>
        <taxon>Tanacetum</taxon>
    </lineage>
</organism>
<evidence type="ECO:0000256" key="1">
    <source>
        <dbReference type="SAM" id="MobiDB-lite"/>
    </source>
</evidence>
<gene>
    <name evidence="2" type="ORF">Tco_0799377</name>
</gene>
<feature type="region of interest" description="Disordered" evidence="1">
    <location>
        <begin position="1"/>
        <end position="86"/>
    </location>
</feature>
<reference evidence="2" key="1">
    <citation type="journal article" date="2022" name="Int. J. Mol. Sci.">
        <title>Draft Genome of Tanacetum Coccineum: Genomic Comparison of Closely Related Tanacetum-Family Plants.</title>
        <authorList>
            <person name="Yamashiro T."/>
            <person name="Shiraishi A."/>
            <person name="Nakayama K."/>
            <person name="Satake H."/>
        </authorList>
    </citation>
    <scope>NUCLEOTIDE SEQUENCE</scope>
</reference>
<dbReference type="EMBL" id="BQNB010011579">
    <property type="protein sequence ID" value="GJS92409.1"/>
    <property type="molecule type" value="Genomic_DNA"/>
</dbReference>
<dbReference type="Proteomes" id="UP001151760">
    <property type="component" value="Unassembled WGS sequence"/>
</dbReference>
<sequence length="162" mass="17635">MEDLAYTRDAAPVVLSPGYVPDSDPEEDPEEDSEEEHADYPADGGDGDDEPSDDDTDDDDADVDEEPFEGRGCGRGGGHIKGRDSVRASVASPTIITFTYSPKIDIPELEIAASEESLSYYSRSWIRDRGEFGGWCRKTARAYPSALDTWDEFVGGNDGWGG</sequence>
<reference evidence="2" key="2">
    <citation type="submission" date="2022-01" db="EMBL/GenBank/DDBJ databases">
        <authorList>
            <person name="Yamashiro T."/>
            <person name="Shiraishi A."/>
            <person name="Satake H."/>
            <person name="Nakayama K."/>
        </authorList>
    </citation>
    <scope>NUCLEOTIDE SEQUENCE</scope>
</reference>
<keyword evidence="3" id="KW-1185">Reference proteome</keyword>
<proteinExistence type="predicted"/>
<feature type="compositionally biased region" description="Acidic residues" evidence="1">
    <location>
        <begin position="45"/>
        <end position="67"/>
    </location>
</feature>
<evidence type="ECO:0000313" key="2">
    <source>
        <dbReference type="EMBL" id="GJS92409.1"/>
    </source>
</evidence>
<feature type="compositionally biased region" description="Acidic residues" evidence="1">
    <location>
        <begin position="23"/>
        <end position="37"/>
    </location>
</feature>
<accession>A0ABQ4ZQ63</accession>
<comment type="caution">
    <text evidence="2">The sequence shown here is derived from an EMBL/GenBank/DDBJ whole genome shotgun (WGS) entry which is preliminary data.</text>
</comment>
<evidence type="ECO:0000313" key="3">
    <source>
        <dbReference type="Proteomes" id="UP001151760"/>
    </source>
</evidence>
<name>A0ABQ4ZQ63_9ASTR</name>